<dbReference type="GO" id="GO:0043565">
    <property type="term" value="F:sequence-specific DNA binding"/>
    <property type="evidence" value="ECO:0007669"/>
    <property type="project" value="InterPro"/>
</dbReference>
<keyword evidence="2" id="KW-0539">Nucleus</keyword>
<gene>
    <name evidence="5" type="ORF">Hamer_G010137</name>
</gene>
<feature type="DNA-binding region" description="Fork-head" evidence="2">
    <location>
        <begin position="24"/>
        <end position="109"/>
    </location>
</feature>
<name>A0A8J5MX47_HOMAM</name>
<dbReference type="InterPro" id="IPR001766">
    <property type="entry name" value="Fork_head_dom"/>
</dbReference>
<dbReference type="Proteomes" id="UP000747542">
    <property type="component" value="Unassembled WGS sequence"/>
</dbReference>
<sequence length="900" mass="103108">MVNEGEVLVCPKQLPIPDGKDFPKAPATLSTLVLLILQNTELKSQTYFGIKNLLCSLFPYYQKAWMSQNWRAKLSLATGHGKNSNLFLKSKSQGGKKLIILNPAEMNSWKKIVQNKLEQNEERFKASMNQPDLFELLKCGKARLDSGINFQSMRGKVGQSGWKKALKCMGKKKKKSEHTNNNQSMTKKKGHSDYENEERMETHLKAKTNDLTGSDTINPPMKRHEMMMHEDFLMIDLTVQDNHHNIIASDVEVNAKSTEKSFLMDCVESQLIVKNSDNIIGSISTFTTTPETKLGSENRIPSTQSATVSDLKRIVSRDEQLVEELEGTMALTPILSSCVSQCCTIFPWVASTMSNKYFTCICTICFWGSGYEKNYKVCTGKCRDDISLIPRHLRNHESTICHEMNVKKKDVVCQLIQSIYPYLKNNAFEGFASNSYAMCALRESKSFGCYLSLASYLSLGSYLSLETNLFVSYLIRYIAECIEIKLLTSLCKSPFFSMIIAEKKDFAILRWLNDKEEPEEHVFSTQICSPGKVMPFLLYLQERKVDTRKLISKSLCSLPASSGLSENDWSHQLPARWPPLKVCLTWLEKTKILKSIFSQLEALVKMCKSSYHKFIKFPEAHDLVRVKEPYNHNCVVNEKILLFFFNNIGNLRRISREIYAETESMEALFFNKVGLKNGDSLKKFLSVLPKLHDVLGRKACDFSSLCTILKELKNEIHNEMQPFKNADHEWDEALCLIDTYINQIIFILDYSDQELMGIFSQKLKNLTIDNVGKILSKTMTNYDGGSDQCLQDIKHCVEFLPHYHDFSLYLVLKLVLKNSDLHKAFPHLLTLFKKMSVLPCFNGAIEQYMFNITALNLFLKNNVQEELRYHVALIMLEGPPVEEVDVECQLIDWKKKWNIC</sequence>
<comment type="caution">
    <text evidence="5">The sequence shown here is derived from an EMBL/GenBank/DDBJ whole genome shotgun (WGS) entry which is preliminary data.</text>
</comment>
<organism evidence="5 6">
    <name type="scientific">Homarus americanus</name>
    <name type="common">American lobster</name>
    <dbReference type="NCBI Taxonomy" id="6706"/>
    <lineage>
        <taxon>Eukaryota</taxon>
        <taxon>Metazoa</taxon>
        <taxon>Ecdysozoa</taxon>
        <taxon>Arthropoda</taxon>
        <taxon>Crustacea</taxon>
        <taxon>Multicrustacea</taxon>
        <taxon>Malacostraca</taxon>
        <taxon>Eumalacostraca</taxon>
        <taxon>Eucarida</taxon>
        <taxon>Decapoda</taxon>
        <taxon>Pleocyemata</taxon>
        <taxon>Astacidea</taxon>
        <taxon>Nephropoidea</taxon>
        <taxon>Nephropidae</taxon>
        <taxon>Homarus</taxon>
    </lineage>
</organism>
<evidence type="ECO:0000256" key="1">
    <source>
        <dbReference type="ARBA" id="ARBA00023125"/>
    </source>
</evidence>
<protein>
    <recommendedName>
        <fullName evidence="4">Fork-head domain-containing protein</fullName>
    </recommendedName>
</protein>
<evidence type="ECO:0000256" key="3">
    <source>
        <dbReference type="SAM" id="MobiDB-lite"/>
    </source>
</evidence>
<dbReference type="AlphaFoldDB" id="A0A8J5MX47"/>
<reference evidence="5" key="1">
    <citation type="journal article" date="2021" name="Sci. Adv.">
        <title>The American lobster genome reveals insights on longevity, neural, and immune adaptations.</title>
        <authorList>
            <person name="Polinski J.M."/>
            <person name="Zimin A.V."/>
            <person name="Clark K.F."/>
            <person name="Kohn A.B."/>
            <person name="Sadowski N."/>
            <person name="Timp W."/>
            <person name="Ptitsyn A."/>
            <person name="Khanna P."/>
            <person name="Romanova D.Y."/>
            <person name="Williams P."/>
            <person name="Greenwood S.J."/>
            <person name="Moroz L.L."/>
            <person name="Walt D.R."/>
            <person name="Bodnar A.G."/>
        </authorList>
    </citation>
    <scope>NUCLEOTIDE SEQUENCE</scope>
    <source>
        <strain evidence="5">GMGI-L3</strain>
    </source>
</reference>
<dbReference type="GO" id="GO:0003700">
    <property type="term" value="F:DNA-binding transcription factor activity"/>
    <property type="evidence" value="ECO:0007669"/>
    <property type="project" value="InterPro"/>
</dbReference>
<comment type="subcellular location">
    <subcellularLocation>
        <location evidence="2">Nucleus</location>
    </subcellularLocation>
</comment>
<proteinExistence type="predicted"/>
<evidence type="ECO:0000256" key="2">
    <source>
        <dbReference type="PROSITE-ProRule" id="PRU00089"/>
    </source>
</evidence>
<keyword evidence="6" id="KW-1185">Reference proteome</keyword>
<accession>A0A8J5MX47</accession>
<feature type="domain" description="Fork-head" evidence="4">
    <location>
        <begin position="24"/>
        <end position="109"/>
    </location>
</feature>
<evidence type="ECO:0000313" key="5">
    <source>
        <dbReference type="EMBL" id="KAG7167750.1"/>
    </source>
</evidence>
<dbReference type="GO" id="GO:0005634">
    <property type="term" value="C:nucleus"/>
    <property type="evidence" value="ECO:0007669"/>
    <property type="project" value="UniProtKB-SubCell"/>
</dbReference>
<evidence type="ECO:0000259" key="4">
    <source>
        <dbReference type="PROSITE" id="PS50039"/>
    </source>
</evidence>
<dbReference type="PROSITE" id="PS50039">
    <property type="entry name" value="FORK_HEAD_3"/>
    <property type="match status" value="1"/>
</dbReference>
<evidence type="ECO:0000313" key="6">
    <source>
        <dbReference type="Proteomes" id="UP000747542"/>
    </source>
</evidence>
<dbReference type="EMBL" id="JAHLQT010021257">
    <property type="protein sequence ID" value="KAG7167750.1"/>
    <property type="molecule type" value="Genomic_DNA"/>
</dbReference>
<keyword evidence="1 2" id="KW-0238">DNA-binding</keyword>
<feature type="region of interest" description="Disordered" evidence="3">
    <location>
        <begin position="169"/>
        <end position="195"/>
    </location>
</feature>